<dbReference type="InterPro" id="IPR001387">
    <property type="entry name" value="Cro/C1-type_HTH"/>
</dbReference>
<dbReference type="RefSeq" id="WP_110866917.1">
    <property type="nucleotide sequence ID" value="NZ_JBEWWF010000002.1"/>
</dbReference>
<evidence type="ECO:0000313" key="3">
    <source>
        <dbReference type="Proteomes" id="UP001548992"/>
    </source>
</evidence>
<dbReference type="PROSITE" id="PS50943">
    <property type="entry name" value="HTH_CROC1"/>
    <property type="match status" value="1"/>
</dbReference>
<dbReference type="CDD" id="cd00093">
    <property type="entry name" value="HTH_XRE"/>
    <property type="match status" value="1"/>
</dbReference>
<dbReference type="SUPFAM" id="SSF47413">
    <property type="entry name" value="lambda repressor-like DNA-binding domains"/>
    <property type="match status" value="1"/>
</dbReference>
<name>A0ABV2DYC2_9GAMM</name>
<dbReference type="InterPro" id="IPR010982">
    <property type="entry name" value="Lambda_DNA-bd_dom_sf"/>
</dbReference>
<feature type="domain" description="HTH cro/C1-type" evidence="1">
    <location>
        <begin position="23"/>
        <end position="79"/>
    </location>
</feature>
<dbReference type="Pfam" id="PF13560">
    <property type="entry name" value="HTH_31"/>
    <property type="match status" value="1"/>
</dbReference>
<dbReference type="EMBL" id="JBEWWF010000002">
    <property type="protein sequence ID" value="MET3076038.1"/>
    <property type="molecule type" value="Genomic_DNA"/>
</dbReference>
<protein>
    <submittedName>
        <fullName evidence="2">Helix-turn-helix transcriptional regulator</fullName>
    </submittedName>
</protein>
<gene>
    <name evidence="2" type="ORF">ABXV16_09795</name>
</gene>
<accession>A0ABV2DYC2</accession>
<comment type="caution">
    <text evidence="2">The sequence shown here is derived from an EMBL/GenBank/DDBJ whole genome shotgun (WGS) entry which is preliminary data.</text>
</comment>
<dbReference type="SMART" id="SM00530">
    <property type="entry name" value="HTH_XRE"/>
    <property type="match status" value="1"/>
</dbReference>
<evidence type="ECO:0000259" key="1">
    <source>
        <dbReference type="PROSITE" id="PS50943"/>
    </source>
</evidence>
<proteinExistence type="predicted"/>
<keyword evidence="3" id="KW-1185">Reference proteome</keyword>
<reference evidence="2 3" key="1">
    <citation type="submission" date="2024-07" db="EMBL/GenBank/DDBJ databases">
        <title>Isolation, whole-genome sequencing, and annotation of five antibiotic-resistant bacteria from environmental samples.</title>
        <authorList>
            <person name="Bedore T."/>
            <person name="Hudson A.O."/>
            <person name="Kumar G."/>
        </authorList>
    </citation>
    <scope>NUCLEOTIDE SEQUENCE [LARGE SCALE GENOMIC DNA]</scope>
    <source>
        <strain evidence="2 3">RIT844</strain>
    </source>
</reference>
<dbReference type="Proteomes" id="UP001548992">
    <property type="component" value="Unassembled WGS sequence"/>
</dbReference>
<dbReference type="Gene3D" id="1.10.260.40">
    <property type="entry name" value="lambda repressor-like DNA-binding domains"/>
    <property type="match status" value="1"/>
</dbReference>
<evidence type="ECO:0000313" key="2">
    <source>
        <dbReference type="EMBL" id="MET3076038.1"/>
    </source>
</evidence>
<organism evidence="2 3">
    <name type="scientific">Pantoea leporis</name>
    <dbReference type="NCBI Taxonomy" id="2933780"/>
    <lineage>
        <taxon>Bacteria</taxon>
        <taxon>Pseudomonadati</taxon>
        <taxon>Pseudomonadota</taxon>
        <taxon>Gammaproteobacteria</taxon>
        <taxon>Enterobacterales</taxon>
        <taxon>Erwiniaceae</taxon>
        <taxon>Pantoea</taxon>
    </lineage>
</organism>
<sequence>MAQRTSLLLPQTNEMLAAFGERLKLARKRRKLTAKQVAERAGMTPMTLRSLEAGSAGVTIGAYLAVMQVLGLEQDLNLLAAEDTLGRQLQDARLTSTTKLFAAKSAYKVDEGENSTQVAEANERGVEQKNAQTVTSAGLASLLISGKKK</sequence>